<evidence type="ECO:0000256" key="5">
    <source>
        <dbReference type="ARBA" id="ARBA00023002"/>
    </source>
</evidence>
<evidence type="ECO:0000256" key="2">
    <source>
        <dbReference type="ARBA" id="ARBA00008072"/>
    </source>
</evidence>
<dbReference type="InterPro" id="IPR013154">
    <property type="entry name" value="ADH-like_N"/>
</dbReference>
<comment type="cofactor">
    <cofactor evidence="1">
        <name>Zn(2+)</name>
        <dbReference type="ChEBI" id="CHEBI:29105"/>
    </cofactor>
</comment>
<comment type="similarity">
    <text evidence="2">Belongs to the zinc-containing alcohol dehydrogenase family.</text>
</comment>
<dbReference type="InterPro" id="IPR013149">
    <property type="entry name" value="ADH-like_C"/>
</dbReference>
<evidence type="ECO:0000259" key="7">
    <source>
        <dbReference type="SMART" id="SM00829"/>
    </source>
</evidence>
<evidence type="ECO:0000256" key="3">
    <source>
        <dbReference type="ARBA" id="ARBA00022723"/>
    </source>
</evidence>
<proteinExistence type="inferred from homology"/>
<name>A0A072NUT6_9EURO</name>
<dbReference type="Gene3D" id="3.90.180.10">
    <property type="entry name" value="Medium-chain alcohol dehydrogenases, catalytic domain"/>
    <property type="match status" value="1"/>
</dbReference>
<reference evidence="8 9" key="1">
    <citation type="submission" date="2013-03" db="EMBL/GenBank/DDBJ databases">
        <title>The Genome Sequence of Exophiala aquamarina CBS 119918.</title>
        <authorList>
            <consortium name="The Broad Institute Genomics Platform"/>
            <person name="Cuomo C."/>
            <person name="de Hoog S."/>
            <person name="Gorbushina A."/>
            <person name="Walker B."/>
            <person name="Young S.K."/>
            <person name="Zeng Q."/>
            <person name="Gargeya S."/>
            <person name="Fitzgerald M."/>
            <person name="Haas B."/>
            <person name="Abouelleil A."/>
            <person name="Allen A.W."/>
            <person name="Alvarado L."/>
            <person name="Arachchi H.M."/>
            <person name="Berlin A.M."/>
            <person name="Chapman S.B."/>
            <person name="Gainer-Dewar J."/>
            <person name="Goldberg J."/>
            <person name="Griggs A."/>
            <person name="Gujja S."/>
            <person name="Hansen M."/>
            <person name="Howarth C."/>
            <person name="Imamovic A."/>
            <person name="Ireland A."/>
            <person name="Larimer J."/>
            <person name="McCowan C."/>
            <person name="Murphy C."/>
            <person name="Pearson M."/>
            <person name="Poon T.W."/>
            <person name="Priest M."/>
            <person name="Roberts A."/>
            <person name="Saif S."/>
            <person name="Shea T."/>
            <person name="Sisk P."/>
            <person name="Sykes S."/>
            <person name="Wortman J."/>
            <person name="Nusbaum C."/>
            <person name="Birren B."/>
        </authorList>
    </citation>
    <scope>NUCLEOTIDE SEQUENCE [LARGE SCALE GENOMIC DNA]</scope>
    <source>
        <strain evidence="8 9">CBS 119918</strain>
    </source>
</reference>
<dbReference type="SUPFAM" id="SSF51735">
    <property type="entry name" value="NAD(P)-binding Rossmann-fold domains"/>
    <property type="match status" value="1"/>
</dbReference>
<dbReference type="GO" id="GO:0004022">
    <property type="term" value="F:alcohol dehydrogenase (NAD+) activity"/>
    <property type="evidence" value="ECO:0007669"/>
    <property type="project" value="TreeGrafter"/>
</dbReference>
<dbReference type="PANTHER" id="PTHR42940:SF5">
    <property type="entry name" value="ALCOHOL DEHYDROGENASE 2"/>
    <property type="match status" value="1"/>
</dbReference>
<comment type="caution">
    <text evidence="8">The sequence shown here is derived from an EMBL/GenBank/DDBJ whole genome shotgun (WGS) entry which is preliminary data.</text>
</comment>
<keyword evidence="9" id="KW-1185">Reference proteome</keyword>
<dbReference type="CDD" id="cd08297">
    <property type="entry name" value="CAD3"/>
    <property type="match status" value="1"/>
</dbReference>
<dbReference type="RefSeq" id="XP_013253971.1">
    <property type="nucleotide sequence ID" value="XM_013398517.1"/>
</dbReference>
<dbReference type="VEuPathDB" id="FungiDB:A1O9_12530"/>
<dbReference type="GeneID" id="25287424"/>
<dbReference type="OrthoDB" id="1879366at2759"/>
<organism evidence="8 9">
    <name type="scientific">Exophiala aquamarina CBS 119918</name>
    <dbReference type="NCBI Taxonomy" id="1182545"/>
    <lineage>
        <taxon>Eukaryota</taxon>
        <taxon>Fungi</taxon>
        <taxon>Dikarya</taxon>
        <taxon>Ascomycota</taxon>
        <taxon>Pezizomycotina</taxon>
        <taxon>Eurotiomycetes</taxon>
        <taxon>Chaetothyriomycetidae</taxon>
        <taxon>Chaetothyriales</taxon>
        <taxon>Herpotrichiellaceae</taxon>
        <taxon>Exophiala</taxon>
    </lineage>
</organism>
<keyword evidence="3" id="KW-0479">Metal-binding</keyword>
<dbReference type="SUPFAM" id="SSF50129">
    <property type="entry name" value="GroES-like"/>
    <property type="match status" value="1"/>
</dbReference>
<dbReference type="InterPro" id="IPR036291">
    <property type="entry name" value="NAD(P)-bd_dom_sf"/>
</dbReference>
<dbReference type="InterPro" id="IPR011032">
    <property type="entry name" value="GroES-like_sf"/>
</dbReference>
<dbReference type="SMART" id="SM00829">
    <property type="entry name" value="PKS_ER"/>
    <property type="match status" value="1"/>
</dbReference>
<evidence type="ECO:0000256" key="1">
    <source>
        <dbReference type="ARBA" id="ARBA00001947"/>
    </source>
</evidence>
<dbReference type="Gene3D" id="3.40.50.720">
    <property type="entry name" value="NAD(P)-binding Rossmann-like Domain"/>
    <property type="match status" value="1"/>
</dbReference>
<dbReference type="InterPro" id="IPR020843">
    <property type="entry name" value="ER"/>
</dbReference>
<dbReference type="PANTHER" id="PTHR42940">
    <property type="entry name" value="ALCOHOL DEHYDROGENASE 1-RELATED"/>
    <property type="match status" value="1"/>
</dbReference>
<evidence type="ECO:0000256" key="6">
    <source>
        <dbReference type="ARBA" id="ARBA00023027"/>
    </source>
</evidence>
<dbReference type="HOGENOM" id="CLU_026673_20_1_1"/>
<dbReference type="Pfam" id="PF08240">
    <property type="entry name" value="ADH_N"/>
    <property type="match status" value="1"/>
</dbReference>
<evidence type="ECO:0000313" key="9">
    <source>
        <dbReference type="Proteomes" id="UP000027920"/>
    </source>
</evidence>
<keyword evidence="4" id="KW-0862">Zinc</keyword>
<dbReference type="Pfam" id="PF00107">
    <property type="entry name" value="ADH_zinc_N"/>
    <property type="match status" value="1"/>
</dbReference>
<dbReference type="FunFam" id="3.40.50.720:FF:000039">
    <property type="entry name" value="Alcohol dehydrogenase AdhP"/>
    <property type="match status" value="1"/>
</dbReference>
<dbReference type="STRING" id="1182545.A0A072NUT6"/>
<keyword evidence="5" id="KW-0560">Oxidoreductase</keyword>
<dbReference type="AlphaFoldDB" id="A0A072NUT6"/>
<evidence type="ECO:0000313" key="8">
    <source>
        <dbReference type="EMBL" id="KEF51381.1"/>
    </source>
</evidence>
<dbReference type="GO" id="GO:0046872">
    <property type="term" value="F:metal ion binding"/>
    <property type="evidence" value="ECO:0007669"/>
    <property type="project" value="UniProtKB-KW"/>
</dbReference>
<dbReference type="GO" id="GO:0005737">
    <property type="term" value="C:cytoplasm"/>
    <property type="evidence" value="ECO:0007669"/>
    <property type="project" value="TreeGrafter"/>
</dbReference>
<gene>
    <name evidence="8" type="ORF">A1O9_12530</name>
</gene>
<keyword evidence="6" id="KW-0520">NAD</keyword>
<feature type="domain" description="Enoyl reductase (ER)" evidence="7">
    <location>
        <begin position="19"/>
        <end position="364"/>
    </location>
</feature>
<accession>A0A072NUT6</accession>
<dbReference type="EMBL" id="AMGV01000024">
    <property type="protein sequence ID" value="KEF51381.1"/>
    <property type="molecule type" value="Genomic_DNA"/>
</dbReference>
<dbReference type="Proteomes" id="UP000027920">
    <property type="component" value="Unassembled WGS sequence"/>
</dbReference>
<protein>
    <submittedName>
        <fullName evidence="8">Alcohol dehydrogenase</fullName>
    </submittedName>
</protein>
<sequence>MGSVEVPTRHKALVYDNPGSISAKIEEIETPKPGVGEVLVNLTHSGVCHSDMGVMCNSWAWLPAPTAQGQVGGHEGVGVIASLGPGTENSNVKVGDRVGIKWIASACGNCEPCLVGADANCTSAKISGYYTPGTFQQYALAPAHYVTPIPESLPSDMAAPMLCGGVTVYSALRKSGAKPGDWVVIPGAGGGLGHLALQIGARGMGLRMIGIDMGEKEKLAMECGAEKFLNLANYSRDDEGSKKLVEDVKAITGGPGVAAVVVCTASNVAYAQGLSFLKFRGTLVCVGVPEGPSVPIQTADPATMLARELRIVGSAVGNRQDAKETLEMASRGVVKTHFEVQSMDKLTEVFHRMDKGQLQGRVVLDLSG</sequence>
<evidence type="ECO:0000256" key="4">
    <source>
        <dbReference type="ARBA" id="ARBA00022833"/>
    </source>
</evidence>